<feature type="active site" description="Acyl-thioester intermediate" evidence="2">
    <location>
        <position position="204"/>
    </location>
</feature>
<dbReference type="AlphaFoldDB" id="A0A4P7GHH0"/>
<keyword evidence="1" id="KW-0378">Hydrolase</keyword>
<dbReference type="Proteomes" id="UP000294894">
    <property type="component" value="Chromosome"/>
</dbReference>
<dbReference type="KEGG" id="noy:EXE57_02260"/>
<dbReference type="GO" id="GO:0016787">
    <property type="term" value="F:hydrolase activity"/>
    <property type="evidence" value="ECO:0007669"/>
    <property type="project" value="UniProtKB-KW"/>
</dbReference>
<feature type="compositionally biased region" description="Low complexity" evidence="3">
    <location>
        <begin position="27"/>
        <end position="38"/>
    </location>
</feature>
<dbReference type="PROSITE" id="PS51257">
    <property type="entry name" value="PROKAR_LIPOPROTEIN"/>
    <property type="match status" value="1"/>
</dbReference>
<evidence type="ECO:0000313" key="4">
    <source>
        <dbReference type="EMBL" id="QBR91223.1"/>
    </source>
</evidence>
<dbReference type="OrthoDB" id="4214240at2"/>
<name>A0A4P7GHH0_9ACTN</name>
<dbReference type="SUPFAM" id="SSF63817">
    <property type="entry name" value="Sortase"/>
    <property type="match status" value="1"/>
</dbReference>
<dbReference type="InterPro" id="IPR023365">
    <property type="entry name" value="Sortase_dom-sf"/>
</dbReference>
<gene>
    <name evidence="4" type="ORF">EXE57_02260</name>
</gene>
<feature type="region of interest" description="Disordered" evidence="3">
    <location>
        <begin position="102"/>
        <end position="129"/>
    </location>
</feature>
<dbReference type="InterPro" id="IPR042003">
    <property type="entry name" value="Sortase_E"/>
</dbReference>
<dbReference type="Gene3D" id="2.40.260.10">
    <property type="entry name" value="Sortase"/>
    <property type="match status" value="1"/>
</dbReference>
<feature type="region of interest" description="Disordered" evidence="3">
    <location>
        <begin position="22"/>
        <end position="79"/>
    </location>
</feature>
<protein>
    <submittedName>
        <fullName evidence="4">Class E sortase</fullName>
    </submittedName>
</protein>
<dbReference type="RefSeq" id="WP_135073617.1">
    <property type="nucleotide sequence ID" value="NZ_CP038267.1"/>
</dbReference>
<evidence type="ECO:0000256" key="3">
    <source>
        <dbReference type="SAM" id="MobiDB-lite"/>
    </source>
</evidence>
<reference evidence="4 5" key="1">
    <citation type="submission" date="2019-03" db="EMBL/GenBank/DDBJ databases">
        <title>Three New Species of Nocardioides, Nocardioides euryhalodurans sp. nov., Nocardioides seonyuensis sp. nov. and Nocardioides eburneoflavus sp. nov., Iolated from Soil.</title>
        <authorList>
            <person name="Roh S.G."/>
            <person name="Lee C."/>
            <person name="Kim M.-K."/>
            <person name="Kim S.B."/>
        </authorList>
    </citation>
    <scope>NUCLEOTIDE SEQUENCE [LARGE SCALE GENOMIC DNA]</scope>
    <source>
        <strain evidence="4 5">MMS17-SY117</strain>
    </source>
</reference>
<evidence type="ECO:0000256" key="2">
    <source>
        <dbReference type="PIRSR" id="PIRSR605754-1"/>
    </source>
</evidence>
<evidence type="ECO:0000313" key="5">
    <source>
        <dbReference type="Proteomes" id="UP000294894"/>
    </source>
</evidence>
<feature type="compositionally biased region" description="Gly residues" evidence="3">
    <location>
        <begin position="115"/>
        <end position="125"/>
    </location>
</feature>
<keyword evidence="5" id="KW-1185">Reference proteome</keyword>
<dbReference type="EMBL" id="CP038267">
    <property type="protein sequence ID" value="QBR91223.1"/>
    <property type="molecule type" value="Genomic_DNA"/>
</dbReference>
<evidence type="ECO:0000256" key="1">
    <source>
        <dbReference type="ARBA" id="ARBA00022801"/>
    </source>
</evidence>
<dbReference type="Pfam" id="PF04203">
    <property type="entry name" value="Sortase"/>
    <property type="match status" value="1"/>
</dbReference>
<feature type="active site" description="Proton donor/acceptor" evidence="2">
    <location>
        <position position="132"/>
    </location>
</feature>
<dbReference type="CDD" id="cd05830">
    <property type="entry name" value="Sortase_E"/>
    <property type="match status" value="1"/>
</dbReference>
<proteinExistence type="predicted"/>
<organism evidence="4 5">
    <name type="scientific">Nocardioides euryhalodurans</name>
    <dbReference type="NCBI Taxonomy" id="2518370"/>
    <lineage>
        <taxon>Bacteria</taxon>
        <taxon>Bacillati</taxon>
        <taxon>Actinomycetota</taxon>
        <taxon>Actinomycetes</taxon>
        <taxon>Propionibacteriales</taxon>
        <taxon>Nocardioidaceae</taxon>
        <taxon>Nocardioides</taxon>
    </lineage>
</organism>
<dbReference type="InterPro" id="IPR005754">
    <property type="entry name" value="Sortase"/>
</dbReference>
<sequence>MGLAGLRIAGGAAVLLLAVGCAPESRTSSPSVAATTPSTEPPPSPSRDVSRDPEPVPEPGRTGPEPSDGRPAAATLTIPDLDLRDFPVVPYEGVTDDAAGTAIQNDGDLASPHGPDGGVGPGGVGNYQVTGHRLSSTMPFRYLPSLTRGDEVHVESRGTRYVYRVVDTRETSFRSARSLREQRAAVPGRPGLTPTRAMITLSTCATIEDHAEGNYWSDKFDNPEHRIDKIGVLHRVVPVRG</sequence>
<accession>A0A4P7GHH0</accession>